<dbReference type="AlphaFoldDB" id="A0A917Y4Y6"/>
<dbReference type="GO" id="GO:0004343">
    <property type="term" value="F:glucosamine 6-phosphate N-acetyltransferase activity"/>
    <property type="evidence" value="ECO:0007669"/>
    <property type="project" value="TreeGrafter"/>
</dbReference>
<proteinExistence type="predicted"/>
<dbReference type="InterPro" id="IPR039143">
    <property type="entry name" value="GNPNAT1-like"/>
</dbReference>
<dbReference type="Gene3D" id="3.40.630.30">
    <property type="match status" value="1"/>
</dbReference>
<name>A0A917Y4Y6_9BACI</name>
<dbReference type="Pfam" id="PF13673">
    <property type="entry name" value="Acetyltransf_10"/>
    <property type="match status" value="1"/>
</dbReference>
<dbReference type="RefSeq" id="WP_188859134.1">
    <property type="nucleotide sequence ID" value="NZ_BMOS01000036.1"/>
</dbReference>
<organism evidence="2 3">
    <name type="scientific">Oceanobacillus indicireducens</name>
    <dbReference type="NCBI Taxonomy" id="1004261"/>
    <lineage>
        <taxon>Bacteria</taxon>
        <taxon>Bacillati</taxon>
        <taxon>Bacillota</taxon>
        <taxon>Bacilli</taxon>
        <taxon>Bacillales</taxon>
        <taxon>Bacillaceae</taxon>
        <taxon>Oceanobacillus</taxon>
    </lineage>
</organism>
<dbReference type="PANTHER" id="PTHR13355:SF11">
    <property type="entry name" value="GLUCOSAMINE 6-PHOSPHATE N-ACETYLTRANSFERASE"/>
    <property type="match status" value="1"/>
</dbReference>
<dbReference type="EMBL" id="BMOS01000036">
    <property type="protein sequence ID" value="GGN65387.1"/>
    <property type="molecule type" value="Genomic_DNA"/>
</dbReference>
<gene>
    <name evidence="2" type="ORF">GCM10007971_34160</name>
</gene>
<feature type="domain" description="N-acetyltransferase" evidence="1">
    <location>
        <begin position="1"/>
        <end position="142"/>
    </location>
</feature>
<evidence type="ECO:0000313" key="3">
    <source>
        <dbReference type="Proteomes" id="UP000624041"/>
    </source>
</evidence>
<protein>
    <submittedName>
        <fullName evidence="2">N-acetyltransferase</fullName>
    </submittedName>
</protein>
<reference evidence="2" key="1">
    <citation type="journal article" date="2014" name="Int. J. Syst. Evol. Microbiol.">
        <title>Complete genome sequence of Corynebacterium casei LMG S-19264T (=DSM 44701T), isolated from a smear-ripened cheese.</title>
        <authorList>
            <consortium name="US DOE Joint Genome Institute (JGI-PGF)"/>
            <person name="Walter F."/>
            <person name="Albersmeier A."/>
            <person name="Kalinowski J."/>
            <person name="Ruckert C."/>
        </authorList>
    </citation>
    <scope>NUCLEOTIDE SEQUENCE</scope>
    <source>
        <strain evidence="2">JCM 17251</strain>
    </source>
</reference>
<dbReference type="InterPro" id="IPR000182">
    <property type="entry name" value="GNAT_dom"/>
</dbReference>
<dbReference type="CDD" id="cd04301">
    <property type="entry name" value="NAT_SF"/>
    <property type="match status" value="1"/>
</dbReference>
<dbReference type="InterPro" id="IPR016181">
    <property type="entry name" value="Acyl_CoA_acyltransferase"/>
</dbReference>
<dbReference type="PANTHER" id="PTHR13355">
    <property type="entry name" value="GLUCOSAMINE 6-PHOSPHATE N-ACETYLTRANSFERASE"/>
    <property type="match status" value="1"/>
</dbReference>
<evidence type="ECO:0000313" key="2">
    <source>
        <dbReference type="EMBL" id="GGN65387.1"/>
    </source>
</evidence>
<evidence type="ECO:0000259" key="1">
    <source>
        <dbReference type="PROSITE" id="PS51186"/>
    </source>
</evidence>
<dbReference type="PROSITE" id="PS51186">
    <property type="entry name" value="GNAT"/>
    <property type="match status" value="1"/>
</dbReference>
<dbReference type="SUPFAM" id="SSF55729">
    <property type="entry name" value="Acyl-CoA N-acyltransferases (Nat)"/>
    <property type="match status" value="1"/>
</dbReference>
<reference evidence="2" key="2">
    <citation type="submission" date="2020-09" db="EMBL/GenBank/DDBJ databases">
        <authorList>
            <person name="Sun Q."/>
            <person name="Ohkuma M."/>
        </authorList>
    </citation>
    <scope>NUCLEOTIDE SEQUENCE</scope>
    <source>
        <strain evidence="2">JCM 17251</strain>
    </source>
</reference>
<comment type="caution">
    <text evidence="2">The sequence shown here is derived from an EMBL/GenBank/DDBJ whole genome shotgun (WGS) entry which is preliminary data.</text>
</comment>
<keyword evidence="3" id="KW-1185">Reference proteome</keyword>
<dbReference type="Proteomes" id="UP000624041">
    <property type="component" value="Unassembled WGS sequence"/>
</dbReference>
<sequence length="142" mass="16832">MEIRKVTSQKERDDAIYVRMIVFVKEQHVPEDEELDQYDETAIHFVGYVQDEPVAASRLRYVDEYGKLERICVRKEFRGKHFGKMLMEEMERQLQQDGYMKAKLNAQTHAIGFYEDQGYEKLSENVFMDAGIPHVAMIKEFE</sequence>
<accession>A0A917Y4Y6</accession>